<dbReference type="AlphaFoldDB" id="A0A5K7YX36"/>
<gene>
    <name evidence="3" type="primary">nocT</name>
    <name evidence="3" type="ORF">DSCA_64530</name>
</gene>
<evidence type="ECO:0000259" key="2">
    <source>
        <dbReference type="SMART" id="SM00062"/>
    </source>
</evidence>
<dbReference type="RefSeq" id="WP_167528044.1">
    <property type="nucleotide sequence ID" value="NZ_AP021874.1"/>
</dbReference>
<dbReference type="SUPFAM" id="SSF53850">
    <property type="entry name" value="Periplasmic binding protein-like II"/>
    <property type="match status" value="1"/>
</dbReference>
<keyword evidence="4" id="KW-1185">Reference proteome</keyword>
<dbReference type="Pfam" id="PF00497">
    <property type="entry name" value="SBP_bac_3"/>
    <property type="match status" value="1"/>
</dbReference>
<proteinExistence type="predicted"/>
<dbReference type="InterPro" id="IPR001638">
    <property type="entry name" value="Solute-binding_3/MltF_N"/>
</dbReference>
<sequence>MKKVMLFGLIATLTVGFCLPTGVVAKEWKNVRVATEGAYPPWNATDADGKLYGFDIDVIEEVCRRMNLECEIIPQAWKGIIPGLTAGKYDLIIAGMQATAKRLKVIDFAGPYAKTPGSFATLKSSPLAGFKSAEEGVTLNDITASEQEVIDALRSLLKGKVIGVQTTTTHSNFLDTYFKDVARIQKYESQENVLLDLKAGRIDAAEASLSVWIPAMKKETGADVTLFGPAWTGDIFGLGNGVGLRKEDQDLKAIISKGLAEMKADGTIQKLALKWFGFDNSPKDDTIF</sequence>
<evidence type="ECO:0000313" key="3">
    <source>
        <dbReference type="EMBL" id="BBO72523.1"/>
    </source>
</evidence>
<dbReference type="Proteomes" id="UP000427906">
    <property type="component" value="Chromosome"/>
</dbReference>
<protein>
    <submittedName>
        <fullName evidence="3">Nopaline-binding periplasmic protein</fullName>
    </submittedName>
</protein>
<organism evidence="3 4">
    <name type="scientific">Desulfosarcina alkanivorans</name>
    <dbReference type="NCBI Taxonomy" id="571177"/>
    <lineage>
        <taxon>Bacteria</taxon>
        <taxon>Pseudomonadati</taxon>
        <taxon>Thermodesulfobacteriota</taxon>
        <taxon>Desulfobacteria</taxon>
        <taxon>Desulfobacterales</taxon>
        <taxon>Desulfosarcinaceae</taxon>
        <taxon>Desulfosarcina</taxon>
    </lineage>
</organism>
<feature type="domain" description="Solute-binding protein family 3/N-terminal" evidence="2">
    <location>
        <begin position="30"/>
        <end position="279"/>
    </location>
</feature>
<dbReference type="EMBL" id="AP021874">
    <property type="protein sequence ID" value="BBO72523.1"/>
    <property type="molecule type" value="Genomic_DNA"/>
</dbReference>
<dbReference type="SMART" id="SM00062">
    <property type="entry name" value="PBPb"/>
    <property type="match status" value="1"/>
</dbReference>
<name>A0A5K7YX36_9BACT</name>
<keyword evidence="1" id="KW-0732">Signal</keyword>
<evidence type="ECO:0000256" key="1">
    <source>
        <dbReference type="ARBA" id="ARBA00022729"/>
    </source>
</evidence>
<dbReference type="KEGG" id="dalk:DSCA_64530"/>
<reference evidence="3 4" key="1">
    <citation type="submission" date="2019-11" db="EMBL/GenBank/DDBJ databases">
        <title>Comparative genomics of hydrocarbon-degrading Desulfosarcina strains.</title>
        <authorList>
            <person name="Watanabe M."/>
            <person name="Kojima H."/>
            <person name="Fukui M."/>
        </authorList>
    </citation>
    <scope>NUCLEOTIDE SEQUENCE [LARGE SCALE GENOMIC DNA]</scope>
    <source>
        <strain evidence="3 4">PL12</strain>
    </source>
</reference>
<accession>A0A5K7YX36</accession>
<dbReference type="Gene3D" id="3.40.190.10">
    <property type="entry name" value="Periplasmic binding protein-like II"/>
    <property type="match status" value="2"/>
</dbReference>
<dbReference type="PANTHER" id="PTHR35936">
    <property type="entry name" value="MEMBRANE-BOUND LYTIC MUREIN TRANSGLYCOSYLASE F"/>
    <property type="match status" value="1"/>
</dbReference>
<evidence type="ECO:0000313" key="4">
    <source>
        <dbReference type="Proteomes" id="UP000427906"/>
    </source>
</evidence>
<dbReference type="PANTHER" id="PTHR35936:SF17">
    <property type="entry name" value="ARGININE-BINDING EXTRACELLULAR PROTEIN ARTP"/>
    <property type="match status" value="1"/>
</dbReference>